<keyword evidence="4 5" id="KW-0472">Membrane</keyword>
<organism evidence="7 8">
    <name type="scientific">Polarella glacialis</name>
    <name type="common">Dinoflagellate</name>
    <dbReference type="NCBI Taxonomy" id="89957"/>
    <lineage>
        <taxon>Eukaryota</taxon>
        <taxon>Sar</taxon>
        <taxon>Alveolata</taxon>
        <taxon>Dinophyceae</taxon>
        <taxon>Suessiales</taxon>
        <taxon>Suessiaceae</taxon>
        <taxon>Polarella</taxon>
    </lineage>
</organism>
<dbReference type="Pfam" id="PF00520">
    <property type="entry name" value="Ion_trans"/>
    <property type="match status" value="1"/>
</dbReference>
<evidence type="ECO:0000256" key="3">
    <source>
        <dbReference type="ARBA" id="ARBA00022989"/>
    </source>
</evidence>
<dbReference type="GO" id="GO:0003254">
    <property type="term" value="P:regulation of membrane depolarization"/>
    <property type="evidence" value="ECO:0007669"/>
    <property type="project" value="TreeGrafter"/>
</dbReference>
<evidence type="ECO:0000256" key="5">
    <source>
        <dbReference type="SAM" id="Phobius"/>
    </source>
</evidence>
<keyword evidence="3 5" id="KW-1133">Transmembrane helix</keyword>
<dbReference type="PANTHER" id="PTHR45689:SF5">
    <property type="entry name" value="I[[H]] CHANNEL, ISOFORM E"/>
    <property type="match status" value="1"/>
</dbReference>
<name>A0A813KVS0_POLGL</name>
<dbReference type="GO" id="GO:0005249">
    <property type="term" value="F:voltage-gated potassium channel activity"/>
    <property type="evidence" value="ECO:0007669"/>
    <property type="project" value="TreeGrafter"/>
</dbReference>
<feature type="transmembrane region" description="Helical" evidence="5">
    <location>
        <begin position="199"/>
        <end position="226"/>
    </location>
</feature>
<dbReference type="PANTHER" id="PTHR45689">
    <property type="entry name" value="I[[H]] CHANNEL, ISOFORM E"/>
    <property type="match status" value="1"/>
</dbReference>
<dbReference type="Proteomes" id="UP000626109">
    <property type="component" value="Unassembled WGS sequence"/>
</dbReference>
<dbReference type="InterPro" id="IPR014710">
    <property type="entry name" value="RmlC-like_jellyroll"/>
</dbReference>
<comment type="subcellular location">
    <subcellularLocation>
        <location evidence="1">Membrane</location>
        <topology evidence="1">Multi-pass membrane protein</topology>
    </subcellularLocation>
</comment>
<proteinExistence type="predicted"/>
<dbReference type="SUPFAM" id="SSF81324">
    <property type="entry name" value="Voltage-gated potassium channels"/>
    <property type="match status" value="1"/>
</dbReference>
<accession>A0A813KVS0</accession>
<reference evidence="7" key="1">
    <citation type="submission" date="2021-02" db="EMBL/GenBank/DDBJ databases">
        <authorList>
            <person name="Dougan E. K."/>
            <person name="Rhodes N."/>
            <person name="Thang M."/>
            <person name="Chan C."/>
        </authorList>
    </citation>
    <scope>NUCLEOTIDE SEQUENCE</scope>
</reference>
<dbReference type="SUPFAM" id="SSF51206">
    <property type="entry name" value="cAMP-binding domain-like"/>
    <property type="match status" value="1"/>
</dbReference>
<evidence type="ECO:0000256" key="4">
    <source>
        <dbReference type="ARBA" id="ARBA00023136"/>
    </source>
</evidence>
<sequence length="611" mass="69249">MDAAESGAVDPNRTLLRSASRHSLEGTDAKRSWIDNRLQRFVVQPSSSKRVFWEFMGLIMVCYDIVIIPLQLLDPPEDTFYFVMSWATRMFWTLDLIFSFFTGYISQAAQGMIETRVTKIAVQFVKTRLALDLTIVTCDWLEVVLQAAEGGAGNGNAFRLISMLRAIRPFRLLRITKARNMTDFVLGHIRSEGAMIASYVLAIVLMLISMIHVIACLWYGLLVSTWGSGKGSERWEAMQGSVTERYMYAFHFVLALFVGEHIMLPQSISQRFFTVVVLIIAFVVGASFVGGLTTAMTRLQIIASQRSSQFAALNRYLSDCNISRLLSIRVQRNARHALKERKRNTPESKVELLQVISEPLRAEIHYEVHSPLLTQHPFFKLYNQINPVGVRHICHATINQVNLSRGDIMFSEFEVPVQPKMFFVVNGHMSYSRGFFDTVKVNPGQWVSEAALWTTWAHRGSLQSRSETQLVAVDAQRFINIMTTYPTLHAHLYGEKFVNFLNQAGHTDSLTDLVQGEDMQKIRVTQVFREVDPLFEPPSDWLKMRRSSVVSDGSLQSAAAGAKSSVPESDTRFSFTGLIPDAVHGIRATAKTLTKRFRVMRERLSTRPEVR</sequence>
<evidence type="ECO:0000313" key="8">
    <source>
        <dbReference type="Proteomes" id="UP000626109"/>
    </source>
</evidence>
<evidence type="ECO:0000256" key="2">
    <source>
        <dbReference type="ARBA" id="ARBA00022692"/>
    </source>
</evidence>
<protein>
    <recommendedName>
        <fullName evidence="6">Ion transport domain-containing protein</fullName>
    </recommendedName>
</protein>
<feature type="transmembrane region" description="Helical" evidence="5">
    <location>
        <begin position="246"/>
        <end position="265"/>
    </location>
</feature>
<dbReference type="EMBL" id="CAJNNW010032500">
    <property type="protein sequence ID" value="CAE8713499.1"/>
    <property type="molecule type" value="Genomic_DNA"/>
</dbReference>
<dbReference type="InterPro" id="IPR018490">
    <property type="entry name" value="cNMP-bd_dom_sf"/>
</dbReference>
<dbReference type="Gene3D" id="2.60.120.10">
    <property type="entry name" value="Jelly Rolls"/>
    <property type="match status" value="1"/>
</dbReference>
<dbReference type="InterPro" id="IPR005821">
    <property type="entry name" value="Ion_trans_dom"/>
</dbReference>
<comment type="caution">
    <text evidence="7">The sequence shown here is derived from an EMBL/GenBank/DDBJ whole genome shotgun (WGS) entry which is preliminary data.</text>
</comment>
<feature type="transmembrane region" description="Helical" evidence="5">
    <location>
        <begin position="51"/>
        <end position="70"/>
    </location>
</feature>
<dbReference type="AlphaFoldDB" id="A0A813KVS0"/>
<keyword evidence="2 5" id="KW-0812">Transmembrane</keyword>
<feature type="transmembrane region" description="Helical" evidence="5">
    <location>
        <begin position="272"/>
        <end position="296"/>
    </location>
</feature>
<dbReference type="Gene3D" id="1.10.287.70">
    <property type="match status" value="1"/>
</dbReference>
<dbReference type="InterPro" id="IPR051413">
    <property type="entry name" value="K/Na_HCN_channel"/>
</dbReference>
<feature type="transmembrane region" description="Helical" evidence="5">
    <location>
        <begin position="90"/>
        <end position="109"/>
    </location>
</feature>
<feature type="domain" description="Ion transport" evidence="6">
    <location>
        <begin position="52"/>
        <end position="295"/>
    </location>
</feature>
<dbReference type="GO" id="GO:0035725">
    <property type="term" value="P:sodium ion transmembrane transport"/>
    <property type="evidence" value="ECO:0007669"/>
    <property type="project" value="TreeGrafter"/>
</dbReference>
<evidence type="ECO:0000313" key="7">
    <source>
        <dbReference type="EMBL" id="CAE8713499.1"/>
    </source>
</evidence>
<evidence type="ECO:0000256" key="1">
    <source>
        <dbReference type="ARBA" id="ARBA00004141"/>
    </source>
</evidence>
<dbReference type="GO" id="GO:0098855">
    <property type="term" value="C:HCN channel complex"/>
    <property type="evidence" value="ECO:0007669"/>
    <property type="project" value="TreeGrafter"/>
</dbReference>
<evidence type="ECO:0000259" key="6">
    <source>
        <dbReference type="Pfam" id="PF00520"/>
    </source>
</evidence>
<gene>
    <name evidence="7" type="ORF">PGLA2088_LOCUS37564</name>
</gene>